<evidence type="ECO:0000256" key="1">
    <source>
        <dbReference type="SAM" id="MobiDB-lite"/>
    </source>
</evidence>
<accession>A0A2S5E638</accession>
<reference evidence="2 3" key="1">
    <citation type="submission" date="2018-01" db="EMBL/GenBank/DDBJ databases">
        <title>Successful Treatment of Persistent Burkholderia cepacia Bacteremia with Ceftazidime-Avibactam.</title>
        <authorList>
            <person name="Tamma P."/>
            <person name="Fan Y."/>
            <person name="Bergman Y."/>
            <person name="Sick-Samuels A."/>
            <person name="Hsu A."/>
            <person name="Timp W."/>
            <person name="Simner P."/>
        </authorList>
    </citation>
    <scope>NUCLEOTIDE SEQUENCE [LARGE SCALE GENOMIC DNA]</scope>
    <source>
        <strain evidence="2 3">170816</strain>
    </source>
</reference>
<dbReference type="Proteomes" id="UP000238655">
    <property type="component" value="Chromosome 2"/>
</dbReference>
<feature type="region of interest" description="Disordered" evidence="1">
    <location>
        <begin position="1"/>
        <end position="83"/>
    </location>
</feature>
<proteinExistence type="predicted"/>
<name>A0A2S5E638_9BURK</name>
<sequence length="83" mass="9111">MPTPSTPSILPDRQTDRPTDRQTDRPTDRQTDRPSRATPDPGTINRTQYDSAVDAGDRCAVTARPHRPRSAKLVVSRTNTAAA</sequence>
<gene>
    <name evidence="2" type="ORF">C3743_09905</name>
</gene>
<protein>
    <submittedName>
        <fullName evidence="2">Uncharacterized protein</fullName>
    </submittedName>
</protein>
<evidence type="ECO:0000313" key="3">
    <source>
        <dbReference type="Proteomes" id="UP000238655"/>
    </source>
</evidence>
<dbReference type="EMBL" id="PQVP01000001">
    <property type="protein sequence ID" value="POZ86752.1"/>
    <property type="molecule type" value="Genomic_DNA"/>
</dbReference>
<dbReference type="AlphaFoldDB" id="A0A2S5E638"/>
<organism evidence="2 3">
    <name type="scientific">Burkholderia contaminans</name>
    <dbReference type="NCBI Taxonomy" id="488447"/>
    <lineage>
        <taxon>Bacteria</taxon>
        <taxon>Pseudomonadati</taxon>
        <taxon>Pseudomonadota</taxon>
        <taxon>Betaproteobacteria</taxon>
        <taxon>Burkholderiales</taxon>
        <taxon>Burkholderiaceae</taxon>
        <taxon>Burkholderia</taxon>
        <taxon>Burkholderia cepacia complex</taxon>
    </lineage>
</organism>
<comment type="caution">
    <text evidence="2">The sequence shown here is derived from an EMBL/GenBank/DDBJ whole genome shotgun (WGS) entry which is preliminary data.</text>
</comment>
<evidence type="ECO:0000313" key="2">
    <source>
        <dbReference type="EMBL" id="POZ86752.1"/>
    </source>
</evidence>
<feature type="compositionally biased region" description="Basic and acidic residues" evidence="1">
    <location>
        <begin position="13"/>
        <end position="35"/>
    </location>
</feature>